<evidence type="ECO:0000256" key="9">
    <source>
        <dbReference type="ARBA" id="ARBA00022840"/>
    </source>
</evidence>
<dbReference type="HOGENOM" id="CLU_774610_0_0_1"/>
<comment type="cofactor">
    <cofactor evidence="1">
        <name>Mg(2+)</name>
        <dbReference type="ChEBI" id="CHEBI:18420"/>
    </cofactor>
</comment>
<evidence type="ECO:0000256" key="8">
    <source>
        <dbReference type="ARBA" id="ARBA00022741"/>
    </source>
</evidence>
<dbReference type="EMBL" id="JH430156">
    <property type="status" value="NOT_ANNOTATED_CDS"/>
    <property type="molecule type" value="Genomic_DNA"/>
</dbReference>
<organism evidence="16 17">
    <name type="scientific">Strigamia maritima</name>
    <name type="common">European centipede</name>
    <name type="synonym">Geophilus maritimus</name>
    <dbReference type="NCBI Taxonomy" id="126957"/>
    <lineage>
        <taxon>Eukaryota</taxon>
        <taxon>Metazoa</taxon>
        <taxon>Ecdysozoa</taxon>
        <taxon>Arthropoda</taxon>
        <taxon>Myriapoda</taxon>
        <taxon>Chilopoda</taxon>
        <taxon>Pleurostigmophora</taxon>
        <taxon>Geophilomorpha</taxon>
        <taxon>Linotaeniidae</taxon>
        <taxon>Strigamia</taxon>
    </lineage>
</organism>
<protein>
    <recommendedName>
        <fullName evidence="4">tRNA dimethylallyltransferase</fullName>
        <ecNumber evidence="4">2.5.1.75</ecNumber>
    </recommendedName>
</protein>
<reference evidence="17" key="1">
    <citation type="submission" date="2011-05" db="EMBL/GenBank/DDBJ databases">
        <authorList>
            <person name="Richards S.R."/>
            <person name="Qu J."/>
            <person name="Jiang H."/>
            <person name="Jhangiani S.N."/>
            <person name="Agravi P."/>
            <person name="Goodspeed R."/>
            <person name="Gross S."/>
            <person name="Mandapat C."/>
            <person name="Jackson L."/>
            <person name="Mathew T."/>
            <person name="Pu L."/>
            <person name="Thornton R."/>
            <person name="Saada N."/>
            <person name="Wilczek-Boney K.B."/>
            <person name="Lee S."/>
            <person name="Kovar C."/>
            <person name="Wu Y."/>
            <person name="Scherer S.E."/>
            <person name="Worley K.C."/>
            <person name="Muzny D.M."/>
            <person name="Gibbs R."/>
        </authorList>
    </citation>
    <scope>NUCLEOTIDE SEQUENCE</scope>
    <source>
        <strain evidence="17">Brora</strain>
    </source>
</reference>
<evidence type="ECO:0000256" key="2">
    <source>
        <dbReference type="ARBA" id="ARBA00004141"/>
    </source>
</evidence>
<keyword evidence="13" id="KW-0472">Membrane</keyword>
<evidence type="ECO:0000256" key="4">
    <source>
        <dbReference type="ARBA" id="ARBA00012665"/>
    </source>
</evidence>
<keyword evidence="7" id="KW-0819">tRNA processing</keyword>
<dbReference type="GO" id="GO:0006400">
    <property type="term" value="P:tRNA modification"/>
    <property type="evidence" value="ECO:0007669"/>
    <property type="project" value="TreeGrafter"/>
</dbReference>
<dbReference type="InterPro" id="IPR039657">
    <property type="entry name" value="Dimethylallyltransferase"/>
</dbReference>
<dbReference type="NCBIfam" id="TIGR00174">
    <property type="entry name" value="miaA"/>
    <property type="match status" value="1"/>
</dbReference>
<dbReference type="Gene3D" id="1.10.20.140">
    <property type="match status" value="1"/>
</dbReference>
<keyword evidence="12" id="KW-1133">Transmembrane helix</keyword>
<evidence type="ECO:0000256" key="1">
    <source>
        <dbReference type="ARBA" id="ARBA00001946"/>
    </source>
</evidence>
<evidence type="ECO:0000313" key="17">
    <source>
        <dbReference type="Proteomes" id="UP000014500"/>
    </source>
</evidence>
<evidence type="ECO:0000256" key="3">
    <source>
        <dbReference type="ARBA" id="ARBA00005842"/>
    </source>
</evidence>
<dbReference type="GO" id="GO:0052381">
    <property type="term" value="F:tRNA dimethylallyltransferase activity"/>
    <property type="evidence" value="ECO:0007669"/>
    <property type="project" value="UniProtKB-EC"/>
</dbReference>
<dbReference type="InterPro" id="IPR001182">
    <property type="entry name" value="FtsW/RodA"/>
</dbReference>
<dbReference type="PANTHER" id="PTHR11088">
    <property type="entry name" value="TRNA DIMETHYLALLYLTRANSFERASE"/>
    <property type="match status" value="1"/>
</dbReference>
<dbReference type="EC" id="2.5.1.75" evidence="4"/>
<dbReference type="GO" id="GO:0051301">
    <property type="term" value="P:cell division"/>
    <property type="evidence" value="ECO:0007669"/>
    <property type="project" value="InterPro"/>
</dbReference>
<dbReference type="STRING" id="126957.T1IIB8"/>
<evidence type="ECO:0000256" key="13">
    <source>
        <dbReference type="ARBA" id="ARBA00023136"/>
    </source>
</evidence>
<keyword evidence="9 15" id="KW-0067">ATP-binding</keyword>
<evidence type="ECO:0000256" key="15">
    <source>
        <dbReference type="RuleBase" id="RU003785"/>
    </source>
</evidence>
<dbReference type="AlphaFoldDB" id="T1IIB8"/>
<keyword evidence="6" id="KW-0812">Transmembrane</keyword>
<evidence type="ECO:0000256" key="7">
    <source>
        <dbReference type="ARBA" id="ARBA00022694"/>
    </source>
</evidence>
<proteinExistence type="inferred from homology"/>
<dbReference type="SUPFAM" id="SSF53067">
    <property type="entry name" value="Actin-like ATPase domain"/>
    <property type="match status" value="1"/>
</dbReference>
<dbReference type="InterPro" id="IPR027417">
    <property type="entry name" value="P-loop_NTPase"/>
</dbReference>
<keyword evidence="5 15" id="KW-0808">Transferase</keyword>
<dbReference type="eggNOG" id="KOG1384">
    <property type="taxonomic scope" value="Eukaryota"/>
</dbReference>
<evidence type="ECO:0000256" key="5">
    <source>
        <dbReference type="ARBA" id="ARBA00022679"/>
    </source>
</evidence>
<dbReference type="InterPro" id="IPR043129">
    <property type="entry name" value="ATPase_NBD"/>
</dbReference>
<comment type="subcellular location">
    <subcellularLocation>
        <location evidence="2">Membrane</location>
        <topology evidence="2">Multi-pass membrane protein</topology>
    </subcellularLocation>
</comment>
<keyword evidence="11" id="KW-0133">Cell shape</keyword>
<evidence type="ECO:0000313" key="16">
    <source>
        <dbReference type="EnsemblMetazoa" id="SMAR000611-PA"/>
    </source>
</evidence>
<evidence type="ECO:0000256" key="14">
    <source>
        <dbReference type="ARBA" id="ARBA00049563"/>
    </source>
</evidence>
<dbReference type="InterPro" id="IPR018022">
    <property type="entry name" value="IPT"/>
</dbReference>
<evidence type="ECO:0000256" key="11">
    <source>
        <dbReference type="ARBA" id="ARBA00022960"/>
    </source>
</evidence>
<dbReference type="Gene3D" id="3.40.50.300">
    <property type="entry name" value="P-loop containing nucleotide triphosphate hydrolases"/>
    <property type="match status" value="1"/>
</dbReference>
<dbReference type="EnsemblMetazoa" id="SMAR000611-RA">
    <property type="protein sequence ID" value="SMAR000611-PA"/>
    <property type="gene ID" value="SMAR000611"/>
</dbReference>
<name>T1IIB8_STRMM</name>
<sequence>MFRDRPLIIICGATAVGKTNLALRVAQEFNGVIINADSKQIYKETPILSASPTLSDQQLIPHKLFNSHTITDDFSLGKWLKLVKIAITDALNKNLLPIVVGGSGLYISTLLRGINFIPEFSKEFRFTAETILANLGIEKFREQVRAIDPELAGKFSDKQRLIRAYEVFLATGRTLSSWQKGEKTKIITGKILTEALENTPPELAGDIVEKGIVLTGGGSLLENLDIAISNATGVPLFYLISISLIDYFYAIVNNLKLQQIEKDNEELLVELNYSKSINTKNTIMAKVLTNKDYNPNLDPLGSGYHIIQSKIAIGSGGLFGKELGMVSGLLPVVGIPLPLISYGGTSTIKSANLVQMVE</sequence>
<reference evidence="16" key="2">
    <citation type="submission" date="2015-02" db="UniProtKB">
        <authorList>
            <consortium name="EnsemblMetazoa"/>
        </authorList>
    </citation>
    <scope>IDENTIFICATION</scope>
</reference>
<dbReference type="Proteomes" id="UP000014500">
    <property type="component" value="Unassembled WGS sequence"/>
</dbReference>
<dbReference type="Gene3D" id="3.30.420.40">
    <property type="match status" value="1"/>
</dbReference>
<dbReference type="SUPFAM" id="SSF52540">
    <property type="entry name" value="P-loop containing nucleoside triphosphate hydrolases"/>
    <property type="match status" value="1"/>
</dbReference>
<dbReference type="Pfam" id="PF01715">
    <property type="entry name" value="IPPT"/>
    <property type="match status" value="1"/>
</dbReference>
<dbReference type="GO" id="GO:0005524">
    <property type="term" value="F:ATP binding"/>
    <property type="evidence" value="ECO:0007669"/>
    <property type="project" value="UniProtKB-KW"/>
</dbReference>
<keyword evidence="10" id="KW-0460">Magnesium</keyword>
<accession>T1IIB8</accession>
<dbReference type="PANTHER" id="PTHR11088:SF60">
    <property type="entry name" value="TRNA DIMETHYLALLYLTRANSFERASE"/>
    <property type="match status" value="1"/>
</dbReference>
<evidence type="ECO:0000256" key="6">
    <source>
        <dbReference type="ARBA" id="ARBA00022692"/>
    </source>
</evidence>
<dbReference type="GO" id="GO:0008360">
    <property type="term" value="P:regulation of cell shape"/>
    <property type="evidence" value="ECO:0007669"/>
    <property type="project" value="UniProtKB-KW"/>
</dbReference>
<evidence type="ECO:0000256" key="10">
    <source>
        <dbReference type="ARBA" id="ARBA00022842"/>
    </source>
</evidence>
<evidence type="ECO:0000256" key="12">
    <source>
        <dbReference type="ARBA" id="ARBA00022989"/>
    </source>
</evidence>
<dbReference type="GO" id="GO:0016020">
    <property type="term" value="C:membrane"/>
    <property type="evidence" value="ECO:0007669"/>
    <property type="project" value="UniProtKB-SubCell"/>
</dbReference>
<comment type="catalytic activity">
    <reaction evidence="14">
        <text>adenosine(37) in tRNA + dimethylallyl diphosphate = N(6)-dimethylallyladenosine(37) in tRNA + diphosphate</text>
        <dbReference type="Rhea" id="RHEA:26482"/>
        <dbReference type="Rhea" id="RHEA-COMP:10162"/>
        <dbReference type="Rhea" id="RHEA-COMP:10375"/>
        <dbReference type="ChEBI" id="CHEBI:33019"/>
        <dbReference type="ChEBI" id="CHEBI:57623"/>
        <dbReference type="ChEBI" id="CHEBI:74411"/>
        <dbReference type="ChEBI" id="CHEBI:74415"/>
        <dbReference type="EC" id="2.5.1.75"/>
    </reaction>
</comment>
<keyword evidence="8 15" id="KW-0547">Nucleotide-binding</keyword>
<keyword evidence="17" id="KW-1185">Reference proteome</keyword>
<dbReference type="Pfam" id="PF01098">
    <property type="entry name" value="FTSW_RODA_SPOVE"/>
    <property type="match status" value="1"/>
</dbReference>
<comment type="similarity">
    <text evidence="3 15">Belongs to the IPP transferase family.</text>
</comment>